<gene>
    <name evidence="1" type="ORF">EJV47_05640</name>
</gene>
<reference evidence="1 2" key="1">
    <citation type="submission" date="2018-12" db="EMBL/GenBank/DDBJ databases">
        <title>Hymenobacter gummosus sp. nov., isolated from a spring.</title>
        <authorList>
            <person name="Nie L."/>
        </authorList>
    </citation>
    <scope>NUCLEOTIDE SEQUENCE [LARGE SCALE GENOMIC DNA]</scope>
    <source>
        <strain evidence="1 2">KCTC 52166</strain>
    </source>
</reference>
<dbReference type="CDD" id="cd16377">
    <property type="entry name" value="23S_rRNA_IVP_like"/>
    <property type="match status" value="1"/>
</dbReference>
<dbReference type="InterPro" id="IPR036583">
    <property type="entry name" value="23S_rRNA_IVS_sf"/>
</dbReference>
<proteinExistence type="predicted"/>
<accession>A0A431U774</accession>
<dbReference type="RefSeq" id="WP_126692150.1">
    <property type="nucleotide sequence ID" value="NZ_RXOF01000002.1"/>
</dbReference>
<dbReference type="EMBL" id="RXOF01000002">
    <property type="protein sequence ID" value="RTQ52494.1"/>
    <property type="molecule type" value="Genomic_DNA"/>
</dbReference>
<dbReference type="Proteomes" id="UP000282184">
    <property type="component" value="Unassembled WGS sequence"/>
</dbReference>
<dbReference type="PANTHER" id="PTHR38471">
    <property type="entry name" value="FOUR HELIX BUNDLE PROTEIN"/>
    <property type="match status" value="1"/>
</dbReference>
<evidence type="ECO:0000313" key="2">
    <source>
        <dbReference type="Proteomes" id="UP000282184"/>
    </source>
</evidence>
<dbReference type="OrthoDB" id="9811959at2"/>
<dbReference type="Gene3D" id="1.20.1440.60">
    <property type="entry name" value="23S rRNA-intervening sequence"/>
    <property type="match status" value="1"/>
</dbReference>
<protein>
    <submittedName>
        <fullName evidence="1">Four helix bundle protein</fullName>
    </submittedName>
</protein>
<dbReference type="SUPFAM" id="SSF158446">
    <property type="entry name" value="IVS-encoded protein-like"/>
    <property type="match status" value="1"/>
</dbReference>
<dbReference type="Pfam" id="PF05635">
    <property type="entry name" value="23S_rRNA_IVP"/>
    <property type="match status" value="1"/>
</dbReference>
<evidence type="ECO:0000313" key="1">
    <source>
        <dbReference type="EMBL" id="RTQ52494.1"/>
    </source>
</evidence>
<dbReference type="AlphaFoldDB" id="A0A431U774"/>
<organism evidence="1 2">
    <name type="scientific">Hymenobacter gummosus</name>
    <dbReference type="NCBI Taxonomy" id="1776032"/>
    <lineage>
        <taxon>Bacteria</taxon>
        <taxon>Pseudomonadati</taxon>
        <taxon>Bacteroidota</taxon>
        <taxon>Cytophagia</taxon>
        <taxon>Cytophagales</taxon>
        <taxon>Hymenobacteraceae</taxon>
        <taxon>Hymenobacter</taxon>
    </lineage>
</organism>
<comment type="caution">
    <text evidence="1">The sequence shown here is derived from an EMBL/GenBank/DDBJ whole genome shotgun (WGS) entry which is preliminary data.</text>
</comment>
<dbReference type="InterPro" id="IPR012657">
    <property type="entry name" value="23S_rRNA-intervening_sequence"/>
</dbReference>
<dbReference type="NCBIfam" id="TIGR02436">
    <property type="entry name" value="four helix bundle protein"/>
    <property type="match status" value="1"/>
</dbReference>
<sequence length="122" mass="13648">MFDFRKLHVWQQGFDVTLAVYRITRGFPKEELFGLTSQMRRAAASVPHNLAEGCGRESPAELLRFLVIAMGSASELESQALLAQGLDYLSAAEFETLSADIVRLRKMLSAYYTTIKGRTEGQ</sequence>
<name>A0A431U774_9BACT</name>
<keyword evidence="2" id="KW-1185">Reference proteome</keyword>
<dbReference type="PANTHER" id="PTHR38471:SF2">
    <property type="entry name" value="FOUR HELIX BUNDLE PROTEIN"/>
    <property type="match status" value="1"/>
</dbReference>